<keyword evidence="10 12" id="KW-0472">Membrane</keyword>
<evidence type="ECO:0000256" key="11">
    <source>
        <dbReference type="ARBA" id="ARBA00023237"/>
    </source>
</evidence>
<keyword evidence="17" id="KW-0675">Receptor</keyword>
<sequence>MRRNSVTWALLATTMFVSGGGAASLAAPAHKARHTATKAAASPAASAVAAAPVAATAPAAPVVHHRTALPRTASAEEVGVTARHLVRGADISVGSEMISRAVPGTNPLKVLASQPGIMFQSDDPQGVDTWSTQIYMHGFMQNQIGTTLDDIPLGELVYRNYNGLNPVQAISSENVQRLNVSMGAGAEEVASTNNLGGSIEYVSSDPKNKMGATLAQTFGSNSLFHTFIRLDSGKLNSSGTKFYVSYMRNDTDKWKGGGIQFMQQVNAKVVQPVGENSRISAFFDYSNLAQFNYQDYSLDIWKNGGNNIDNYYNGKYSGYQAAYAAALCTAYSSPQPGCAYPASLSKITDKADAAYYDGATAVTDYFGGLTGDFQLTDRMRWKTTVYGHGETSHLTWSNPFYPSPNGAPMFEQVKEPGIQRFGILSSVTYDIAHNHISGGVWYENNKFVSSMVGYEQPLLGQGDPIYTIGDYSKLTPFMKLFGQTTNTNTFTAFVEDTYHPVRNLDLHFGFKSLLNTSRAGDGYYNNAYYGTNDSSAAGTLTSAAAFLPHISADWHFLQHHELFFDVSENMHAYPQAQFKTAASPFAVTQAAYNYALPTLKPETDWAYSVGYRFTHRLLSASLYAYHVDYKNRLQAIQSGPPVNPLFSVVNVGGVTMNGVDAGLTLTPVEGLSLFNSVSYNHSTYDDNITQTTSAGPVVSHIAGSQVVAYPRFMYKSSLAYEWGDLLAHIDASYMSQRNLSYDGAFKVPSYWLANAGLRYRLGNMGKYNRHLGFMQNLTFDFNVYNLANETYVATMGENGFNLSSDAQSFELGAPRQFFGSVRVEF</sequence>
<keyword evidence="6 14" id="KW-0732">Signal</keyword>
<dbReference type="Proteomes" id="UP000561066">
    <property type="component" value="Unassembled WGS sequence"/>
</dbReference>
<comment type="subcellular location">
    <subcellularLocation>
        <location evidence="1 12">Cell outer membrane</location>
        <topology evidence="1 12">Multi-pass membrane protein</topology>
    </subcellularLocation>
</comment>
<dbReference type="Pfam" id="PF07715">
    <property type="entry name" value="Plug"/>
    <property type="match status" value="1"/>
</dbReference>
<evidence type="ECO:0000256" key="5">
    <source>
        <dbReference type="ARBA" id="ARBA00022692"/>
    </source>
</evidence>
<feature type="chain" id="PRO_5030590007" evidence="14">
    <location>
        <begin position="20"/>
        <end position="825"/>
    </location>
</feature>
<keyword evidence="9 13" id="KW-0798">TonB box</keyword>
<dbReference type="PROSITE" id="PS52016">
    <property type="entry name" value="TONB_DEPENDENT_REC_3"/>
    <property type="match status" value="1"/>
</dbReference>
<dbReference type="Gene3D" id="2.170.130.10">
    <property type="entry name" value="TonB-dependent receptor, plug domain"/>
    <property type="match status" value="1"/>
</dbReference>
<evidence type="ECO:0000256" key="6">
    <source>
        <dbReference type="ARBA" id="ARBA00022729"/>
    </source>
</evidence>
<evidence type="ECO:0000256" key="3">
    <source>
        <dbReference type="ARBA" id="ARBA00022452"/>
    </source>
</evidence>
<comment type="similarity">
    <text evidence="12 13">Belongs to the TonB-dependent receptor family.</text>
</comment>
<proteinExistence type="inferred from homology"/>
<dbReference type="AlphaFoldDB" id="A0A7W4P2X3"/>
<evidence type="ECO:0000259" key="16">
    <source>
        <dbReference type="Pfam" id="PF07715"/>
    </source>
</evidence>
<dbReference type="RefSeq" id="WP_182942263.1">
    <property type="nucleotide sequence ID" value="NZ_JABEQH010000006.1"/>
</dbReference>
<feature type="domain" description="TonB-dependent receptor plug" evidence="16">
    <location>
        <begin position="92"/>
        <end position="186"/>
    </location>
</feature>
<dbReference type="InterPro" id="IPR012910">
    <property type="entry name" value="Plug_dom"/>
</dbReference>
<feature type="signal peptide" evidence="14">
    <location>
        <begin position="1"/>
        <end position="19"/>
    </location>
</feature>
<dbReference type="Gene3D" id="2.40.170.20">
    <property type="entry name" value="TonB-dependent receptor, beta-barrel domain"/>
    <property type="match status" value="1"/>
</dbReference>
<evidence type="ECO:0000256" key="12">
    <source>
        <dbReference type="PROSITE-ProRule" id="PRU01360"/>
    </source>
</evidence>
<evidence type="ECO:0000313" key="17">
    <source>
        <dbReference type="EMBL" id="MBB2175467.1"/>
    </source>
</evidence>
<evidence type="ECO:0000256" key="13">
    <source>
        <dbReference type="RuleBase" id="RU003357"/>
    </source>
</evidence>
<name>A0A7W4P2X3_9PROT</name>
<dbReference type="PANTHER" id="PTHR32552">
    <property type="entry name" value="FERRICHROME IRON RECEPTOR-RELATED"/>
    <property type="match status" value="1"/>
</dbReference>
<dbReference type="EMBL" id="JABEQH010000006">
    <property type="protein sequence ID" value="MBB2175467.1"/>
    <property type="molecule type" value="Genomic_DNA"/>
</dbReference>
<evidence type="ECO:0000256" key="1">
    <source>
        <dbReference type="ARBA" id="ARBA00004571"/>
    </source>
</evidence>
<protein>
    <submittedName>
        <fullName evidence="17">TonB-dependent receptor</fullName>
    </submittedName>
</protein>
<dbReference type="InterPro" id="IPR036942">
    <property type="entry name" value="Beta-barrel_TonB_sf"/>
</dbReference>
<dbReference type="PANTHER" id="PTHR32552:SF89">
    <property type="entry name" value="CATECHOLATE SIDEROPHORE RECEPTOR FIU"/>
    <property type="match status" value="1"/>
</dbReference>
<evidence type="ECO:0000256" key="2">
    <source>
        <dbReference type="ARBA" id="ARBA00022448"/>
    </source>
</evidence>
<evidence type="ECO:0000256" key="8">
    <source>
        <dbReference type="ARBA" id="ARBA00023065"/>
    </source>
</evidence>
<keyword evidence="7" id="KW-0408">Iron</keyword>
<evidence type="ECO:0000313" key="18">
    <source>
        <dbReference type="Proteomes" id="UP000561066"/>
    </source>
</evidence>
<keyword evidence="3 12" id="KW-1134">Transmembrane beta strand</keyword>
<gene>
    <name evidence="17" type="ORF">HLH21_05925</name>
</gene>
<reference evidence="17 18" key="1">
    <citation type="submission" date="2020-04" db="EMBL/GenBank/DDBJ databases">
        <title>Description of novel Gluconacetobacter.</title>
        <authorList>
            <person name="Sombolestani A."/>
        </authorList>
    </citation>
    <scope>NUCLEOTIDE SEQUENCE [LARGE SCALE GENOMIC DNA]</scope>
    <source>
        <strain evidence="17 18">LMG 21312</strain>
    </source>
</reference>
<evidence type="ECO:0000259" key="15">
    <source>
        <dbReference type="Pfam" id="PF00593"/>
    </source>
</evidence>
<evidence type="ECO:0000256" key="9">
    <source>
        <dbReference type="ARBA" id="ARBA00023077"/>
    </source>
</evidence>
<comment type="caution">
    <text evidence="17">The sequence shown here is derived from an EMBL/GenBank/DDBJ whole genome shotgun (WGS) entry which is preliminary data.</text>
</comment>
<evidence type="ECO:0000256" key="4">
    <source>
        <dbReference type="ARBA" id="ARBA00022496"/>
    </source>
</evidence>
<dbReference type="GO" id="GO:0015344">
    <property type="term" value="F:siderophore uptake transmembrane transporter activity"/>
    <property type="evidence" value="ECO:0007669"/>
    <property type="project" value="TreeGrafter"/>
</dbReference>
<evidence type="ECO:0000256" key="14">
    <source>
        <dbReference type="SAM" id="SignalP"/>
    </source>
</evidence>
<organism evidence="17 18">
    <name type="scientific">Gluconacetobacter johannae</name>
    <dbReference type="NCBI Taxonomy" id="112140"/>
    <lineage>
        <taxon>Bacteria</taxon>
        <taxon>Pseudomonadati</taxon>
        <taxon>Pseudomonadota</taxon>
        <taxon>Alphaproteobacteria</taxon>
        <taxon>Acetobacterales</taxon>
        <taxon>Acetobacteraceae</taxon>
        <taxon>Gluconacetobacter</taxon>
    </lineage>
</organism>
<keyword evidence="18" id="KW-1185">Reference proteome</keyword>
<accession>A0A7W4P2X3</accession>
<dbReference type="InterPro" id="IPR039426">
    <property type="entry name" value="TonB-dep_rcpt-like"/>
</dbReference>
<evidence type="ECO:0000256" key="10">
    <source>
        <dbReference type="ARBA" id="ARBA00023136"/>
    </source>
</evidence>
<keyword evidence="8" id="KW-0406">Ion transport</keyword>
<dbReference type="SUPFAM" id="SSF56935">
    <property type="entry name" value="Porins"/>
    <property type="match status" value="1"/>
</dbReference>
<evidence type="ECO:0000256" key="7">
    <source>
        <dbReference type="ARBA" id="ARBA00023004"/>
    </source>
</evidence>
<keyword evidence="5 12" id="KW-0812">Transmembrane</keyword>
<dbReference type="Pfam" id="PF00593">
    <property type="entry name" value="TonB_dep_Rec_b-barrel"/>
    <property type="match status" value="1"/>
</dbReference>
<feature type="domain" description="TonB-dependent receptor-like beta-barrel" evidence="15">
    <location>
        <begin position="299"/>
        <end position="786"/>
    </location>
</feature>
<keyword evidence="11 12" id="KW-0998">Cell outer membrane</keyword>
<dbReference type="InterPro" id="IPR037066">
    <property type="entry name" value="Plug_dom_sf"/>
</dbReference>
<dbReference type="InterPro" id="IPR000531">
    <property type="entry name" value="Beta-barrel_TonB"/>
</dbReference>
<dbReference type="GO" id="GO:0009279">
    <property type="term" value="C:cell outer membrane"/>
    <property type="evidence" value="ECO:0007669"/>
    <property type="project" value="UniProtKB-SubCell"/>
</dbReference>
<keyword evidence="2 12" id="KW-0813">Transport</keyword>
<keyword evidence="4" id="KW-0410">Iron transport</keyword>